<dbReference type="EMBL" id="FNOT01000007">
    <property type="protein sequence ID" value="SDY50395.1"/>
    <property type="molecule type" value="Genomic_DNA"/>
</dbReference>
<protein>
    <submittedName>
        <fullName evidence="4">Diguanylate cyclase (GGDEF) domain-containing protein</fullName>
    </submittedName>
</protein>
<dbReference type="Proteomes" id="UP000198921">
    <property type="component" value="Unassembled WGS sequence"/>
</dbReference>
<dbReference type="SMART" id="SM00267">
    <property type="entry name" value="GGDEF"/>
    <property type="match status" value="1"/>
</dbReference>
<evidence type="ECO:0000313" key="4">
    <source>
        <dbReference type="EMBL" id="SDY50395.1"/>
    </source>
</evidence>
<evidence type="ECO:0000259" key="3">
    <source>
        <dbReference type="PROSITE" id="PS50887"/>
    </source>
</evidence>
<dbReference type="NCBIfam" id="TIGR00254">
    <property type="entry name" value="GGDEF"/>
    <property type="match status" value="1"/>
</dbReference>
<reference evidence="5" key="1">
    <citation type="submission" date="2016-10" db="EMBL/GenBank/DDBJ databases">
        <authorList>
            <person name="Varghese N."/>
            <person name="Submissions S."/>
        </authorList>
    </citation>
    <scope>NUCLEOTIDE SEQUENCE [LARGE SCALE GENOMIC DNA]</scope>
    <source>
        <strain evidence="5">DSM 45422</strain>
    </source>
</reference>
<dbReference type="PANTHER" id="PTHR44757">
    <property type="entry name" value="DIGUANYLATE CYCLASE DGCP"/>
    <property type="match status" value="1"/>
</dbReference>
<dbReference type="CDD" id="cd01949">
    <property type="entry name" value="GGDEF"/>
    <property type="match status" value="1"/>
</dbReference>
<feature type="transmembrane region" description="Helical" evidence="1">
    <location>
        <begin position="20"/>
        <end position="37"/>
    </location>
</feature>
<dbReference type="SUPFAM" id="SSF141868">
    <property type="entry name" value="EAL domain-like"/>
    <property type="match status" value="1"/>
</dbReference>
<dbReference type="InterPro" id="IPR052155">
    <property type="entry name" value="Biofilm_reg_signaling"/>
</dbReference>
<proteinExistence type="predicted"/>
<evidence type="ECO:0000313" key="5">
    <source>
        <dbReference type="Proteomes" id="UP000198921"/>
    </source>
</evidence>
<keyword evidence="1" id="KW-0812">Transmembrane</keyword>
<accession>A0A1H3KF06</accession>
<dbReference type="Gene3D" id="3.20.20.450">
    <property type="entry name" value="EAL domain"/>
    <property type="match status" value="1"/>
</dbReference>
<dbReference type="SUPFAM" id="SSF55073">
    <property type="entry name" value="Nucleotide cyclase"/>
    <property type="match status" value="1"/>
</dbReference>
<dbReference type="InterPro" id="IPR035919">
    <property type="entry name" value="EAL_sf"/>
</dbReference>
<sequence length="530" mass="56337">MVVNRSEALAPLRSAVAREAAVVAVLTVLVAVSSGMWDLPGRITDWSRSAVGPLDDVVLLLAASHLFMAVFGSRRARELKAQYARRVQAEDELRARARTDPLTGLLNRAGLAEELRSAVEGAAGGGSPPAVVMLDLDRFKEVNDTLGHAVGDALLCAVAERLTGELRRDDVLARLGGDEFVLVLRDADPDTVEHTTRRVLAALRRPFEVDGLALEVDGSLGVATSGTGPTELLRAADVAMYAAKADRSGVVVHSPDLDRHDPAQLGLFGDLRRGIRDGELRVHYQPKATLADGRVIGVEALVRWDHPQRGLLPPSEFIGVAETTGLIRTLTDVVLGRALGDCRRWRAEGAALSVAVNLSARVLLDTALPDRISGLLAEHGLPADCLELEVTESAAMQDPGQALDVLQRLRALGITLSVDDYGTGHASLSYLSRLPVSTLKIDRSFVSTMEVDGTDQVIVRSTIELAHALGLRVVAEGVETRGTWERLVALGCDEAQGYWLGRPGPAEDVLARVAAIEASTSGGVVLSAGA</sequence>
<organism evidence="4 5">
    <name type="scientific">Geodermatophilus africanus</name>
    <dbReference type="NCBI Taxonomy" id="1137993"/>
    <lineage>
        <taxon>Bacteria</taxon>
        <taxon>Bacillati</taxon>
        <taxon>Actinomycetota</taxon>
        <taxon>Actinomycetes</taxon>
        <taxon>Geodermatophilales</taxon>
        <taxon>Geodermatophilaceae</taxon>
        <taxon>Geodermatophilus</taxon>
    </lineage>
</organism>
<feature type="domain" description="EAL" evidence="2">
    <location>
        <begin position="264"/>
        <end position="517"/>
    </location>
</feature>
<gene>
    <name evidence="4" type="ORF">SAMN05660209_03046</name>
</gene>
<name>A0A1H3KF06_9ACTN</name>
<feature type="transmembrane region" description="Helical" evidence="1">
    <location>
        <begin position="57"/>
        <end position="76"/>
    </location>
</feature>
<dbReference type="PROSITE" id="PS50887">
    <property type="entry name" value="GGDEF"/>
    <property type="match status" value="1"/>
</dbReference>
<dbReference type="InterPro" id="IPR001633">
    <property type="entry name" value="EAL_dom"/>
</dbReference>
<keyword evidence="1" id="KW-1133">Transmembrane helix</keyword>
<dbReference type="CDD" id="cd01948">
    <property type="entry name" value="EAL"/>
    <property type="match status" value="1"/>
</dbReference>
<dbReference type="InterPro" id="IPR000160">
    <property type="entry name" value="GGDEF_dom"/>
</dbReference>
<dbReference type="RefSeq" id="WP_091157937.1">
    <property type="nucleotide sequence ID" value="NZ_FNOT01000007.1"/>
</dbReference>
<dbReference type="Gene3D" id="3.30.70.270">
    <property type="match status" value="1"/>
</dbReference>
<dbReference type="Pfam" id="PF00563">
    <property type="entry name" value="EAL"/>
    <property type="match status" value="1"/>
</dbReference>
<keyword evidence="1" id="KW-0472">Membrane</keyword>
<evidence type="ECO:0000259" key="2">
    <source>
        <dbReference type="PROSITE" id="PS50883"/>
    </source>
</evidence>
<dbReference type="InterPro" id="IPR029787">
    <property type="entry name" value="Nucleotide_cyclase"/>
</dbReference>
<dbReference type="Pfam" id="PF00990">
    <property type="entry name" value="GGDEF"/>
    <property type="match status" value="1"/>
</dbReference>
<dbReference type="SMART" id="SM00052">
    <property type="entry name" value="EAL"/>
    <property type="match status" value="1"/>
</dbReference>
<dbReference type="STRING" id="1137993.SAMN05660209_03046"/>
<keyword evidence="5" id="KW-1185">Reference proteome</keyword>
<evidence type="ECO:0000256" key="1">
    <source>
        <dbReference type="SAM" id="Phobius"/>
    </source>
</evidence>
<dbReference type="AlphaFoldDB" id="A0A1H3KF06"/>
<dbReference type="InterPro" id="IPR043128">
    <property type="entry name" value="Rev_trsase/Diguanyl_cyclase"/>
</dbReference>
<dbReference type="OrthoDB" id="23692at2"/>
<dbReference type="PROSITE" id="PS50883">
    <property type="entry name" value="EAL"/>
    <property type="match status" value="1"/>
</dbReference>
<dbReference type="PANTHER" id="PTHR44757:SF2">
    <property type="entry name" value="BIOFILM ARCHITECTURE MAINTENANCE PROTEIN MBAA"/>
    <property type="match status" value="1"/>
</dbReference>
<feature type="domain" description="GGDEF" evidence="3">
    <location>
        <begin position="127"/>
        <end position="255"/>
    </location>
</feature>